<dbReference type="OrthoDB" id="190848at2"/>
<dbReference type="EMBL" id="FQWB01000006">
    <property type="protein sequence ID" value="SHG73168.1"/>
    <property type="molecule type" value="Genomic_DNA"/>
</dbReference>
<protein>
    <recommendedName>
        <fullName evidence="3">DUF2971 domain-containing protein</fullName>
    </recommendedName>
</protein>
<sequence length="277" mass="33044">MEITNIYHGTLDDGEFPSIVYKYRDWNFNHHDRYIKNREVYLAAPSSFEDKVDCKIPVRYDLLNEKQTMAFAMRLSKMANPHFTRQQHRKDIREWAKQKLLKNQAYLENYQKFYSEQHDMRLGVLSLTAEPCLDAMWEKYANSTKGFCIGYNSRIMFEYLGGGGAVSYVEELPILLPEPIMTWHQIRTSQIFSKENKWNFEKEYRTHMFWESPAKITDRQIRLPREAFNKIILGKNISSKNKLEIIAAVKDYIGDIPILEYDNFYYHQQAYLRTREG</sequence>
<evidence type="ECO:0008006" key="3">
    <source>
        <dbReference type="Google" id="ProtNLM"/>
    </source>
</evidence>
<evidence type="ECO:0000313" key="2">
    <source>
        <dbReference type="Proteomes" id="UP000184516"/>
    </source>
</evidence>
<dbReference type="STRING" id="468056.SAMN05443549_10664"/>
<dbReference type="RefSeq" id="WP_073371313.1">
    <property type="nucleotide sequence ID" value="NZ_FQWB01000006.1"/>
</dbReference>
<proteinExistence type="predicted"/>
<gene>
    <name evidence="1" type="ORF">SAMN05443549_10664</name>
</gene>
<name>A0A1M5M7D8_9FLAO</name>
<accession>A0A1M5M7D8</accession>
<dbReference type="Proteomes" id="UP000184516">
    <property type="component" value="Unassembled WGS sequence"/>
</dbReference>
<evidence type="ECO:0000313" key="1">
    <source>
        <dbReference type="EMBL" id="SHG73168.1"/>
    </source>
</evidence>
<organism evidence="1 2">
    <name type="scientific">Flavobacterium fluvii</name>
    <dbReference type="NCBI Taxonomy" id="468056"/>
    <lineage>
        <taxon>Bacteria</taxon>
        <taxon>Pseudomonadati</taxon>
        <taxon>Bacteroidota</taxon>
        <taxon>Flavobacteriia</taxon>
        <taxon>Flavobacteriales</taxon>
        <taxon>Flavobacteriaceae</taxon>
        <taxon>Flavobacterium</taxon>
    </lineage>
</organism>
<keyword evidence="2" id="KW-1185">Reference proteome</keyword>
<reference evidence="2" key="1">
    <citation type="submission" date="2016-11" db="EMBL/GenBank/DDBJ databases">
        <authorList>
            <person name="Varghese N."/>
            <person name="Submissions S."/>
        </authorList>
    </citation>
    <scope>NUCLEOTIDE SEQUENCE [LARGE SCALE GENOMIC DNA]</scope>
    <source>
        <strain evidence="2">DSM 19978</strain>
    </source>
</reference>
<dbReference type="AlphaFoldDB" id="A0A1M5M7D8"/>